<reference evidence="2 3" key="1">
    <citation type="submission" date="2018-06" db="EMBL/GenBank/DDBJ databases">
        <title>Comparative genomics reveals the genomic features of Rhizophagus irregularis, R. cerebriforme, R. diaphanum and Gigaspora rosea, and their symbiotic lifestyle signature.</title>
        <authorList>
            <person name="Morin E."/>
            <person name="San Clemente H."/>
            <person name="Chen E.C.H."/>
            <person name="De La Providencia I."/>
            <person name="Hainaut M."/>
            <person name="Kuo A."/>
            <person name="Kohler A."/>
            <person name="Murat C."/>
            <person name="Tang N."/>
            <person name="Roy S."/>
            <person name="Loubradou J."/>
            <person name="Henrissat B."/>
            <person name="Grigoriev I.V."/>
            <person name="Corradi N."/>
            <person name="Roux C."/>
            <person name="Martin F.M."/>
        </authorList>
    </citation>
    <scope>NUCLEOTIDE SEQUENCE [LARGE SCALE GENOMIC DNA]</scope>
    <source>
        <strain evidence="2 3">DAOM 194757</strain>
    </source>
</reference>
<dbReference type="EMBL" id="QKWP01000556">
    <property type="protein sequence ID" value="RIB18183.1"/>
    <property type="molecule type" value="Genomic_DNA"/>
</dbReference>
<name>A0A397VDZ8_9GLOM</name>
<dbReference type="Pfam" id="PF08238">
    <property type="entry name" value="Sel1"/>
    <property type="match status" value="3"/>
</dbReference>
<comment type="similarity">
    <text evidence="1">Belongs to the sel-1 family.</text>
</comment>
<evidence type="ECO:0000256" key="1">
    <source>
        <dbReference type="ARBA" id="ARBA00038101"/>
    </source>
</evidence>
<evidence type="ECO:0000313" key="3">
    <source>
        <dbReference type="Proteomes" id="UP000266673"/>
    </source>
</evidence>
<dbReference type="SUPFAM" id="SSF81901">
    <property type="entry name" value="HCP-like"/>
    <property type="match status" value="1"/>
</dbReference>
<sequence length="109" mass="12419">MKGYRNKIISISWVPENVQNKMISAARIGAKKDDQKVFIYYNQSAEMGCAKGTYSIGYCYNEGVKTEKDEHEAFIFYHKSAEIGETNGISAIGYCYHHEIGVEKDEIKH</sequence>
<protein>
    <submittedName>
        <fullName evidence="2">Uncharacterized protein</fullName>
    </submittedName>
</protein>
<dbReference type="InterPro" id="IPR011990">
    <property type="entry name" value="TPR-like_helical_dom_sf"/>
</dbReference>
<evidence type="ECO:0000313" key="2">
    <source>
        <dbReference type="EMBL" id="RIB18183.1"/>
    </source>
</evidence>
<accession>A0A397VDZ8</accession>
<organism evidence="2 3">
    <name type="scientific">Gigaspora rosea</name>
    <dbReference type="NCBI Taxonomy" id="44941"/>
    <lineage>
        <taxon>Eukaryota</taxon>
        <taxon>Fungi</taxon>
        <taxon>Fungi incertae sedis</taxon>
        <taxon>Mucoromycota</taxon>
        <taxon>Glomeromycotina</taxon>
        <taxon>Glomeromycetes</taxon>
        <taxon>Diversisporales</taxon>
        <taxon>Gigasporaceae</taxon>
        <taxon>Gigaspora</taxon>
    </lineage>
</organism>
<gene>
    <name evidence="2" type="ORF">C2G38_2185336</name>
</gene>
<dbReference type="Proteomes" id="UP000266673">
    <property type="component" value="Unassembled WGS sequence"/>
</dbReference>
<keyword evidence="3" id="KW-1185">Reference proteome</keyword>
<dbReference type="STRING" id="44941.A0A397VDZ8"/>
<dbReference type="OrthoDB" id="272077at2759"/>
<comment type="caution">
    <text evidence="2">The sequence shown here is derived from an EMBL/GenBank/DDBJ whole genome shotgun (WGS) entry which is preliminary data.</text>
</comment>
<dbReference type="InterPro" id="IPR006597">
    <property type="entry name" value="Sel1-like"/>
</dbReference>
<dbReference type="SMART" id="SM00671">
    <property type="entry name" value="SEL1"/>
    <property type="match status" value="2"/>
</dbReference>
<proteinExistence type="inferred from homology"/>
<dbReference type="PANTHER" id="PTHR11102:SF160">
    <property type="entry name" value="ERAD-ASSOCIATED E3 UBIQUITIN-PROTEIN LIGASE COMPONENT HRD3"/>
    <property type="match status" value="1"/>
</dbReference>
<dbReference type="PANTHER" id="PTHR11102">
    <property type="entry name" value="SEL-1-LIKE PROTEIN"/>
    <property type="match status" value="1"/>
</dbReference>
<dbReference type="AlphaFoldDB" id="A0A397VDZ8"/>
<dbReference type="Gene3D" id="1.25.40.10">
    <property type="entry name" value="Tetratricopeptide repeat domain"/>
    <property type="match status" value="1"/>
</dbReference>
<dbReference type="InterPro" id="IPR050767">
    <property type="entry name" value="Sel1_AlgK"/>
</dbReference>